<comment type="caution">
    <text evidence="2">The sequence shown here is derived from an EMBL/GenBank/DDBJ whole genome shotgun (WGS) entry which is preliminary data.</text>
</comment>
<evidence type="ECO:0000313" key="3">
    <source>
        <dbReference type="Proteomes" id="UP001500804"/>
    </source>
</evidence>
<feature type="transmembrane region" description="Helical" evidence="1">
    <location>
        <begin position="36"/>
        <end position="54"/>
    </location>
</feature>
<gene>
    <name evidence="2" type="ORF">GCM10023320_09250</name>
</gene>
<evidence type="ECO:0000313" key="2">
    <source>
        <dbReference type="EMBL" id="GAA5113523.1"/>
    </source>
</evidence>
<keyword evidence="3" id="KW-1185">Reference proteome</keyword>
<name>A0ABP9NAZ9_9PSEU</name>
<protein>
    <recommendedName>
        <fullName evidence="4">DUF4203 domain-containing protein</fullName>
    </recommendedName>
</protein>
<evidence type="ECO:0008006" key="4">
    <source>
        <dbReference type="Google" id="ProtNLM"/>
    </source>
</evidence>
<feature type="transmembrane region" description="Helical" evidence="1">
    <location>
        <begin position="94"/>
        <end position="115"/>
    </location>
</feature>
<accession>A0ABP9NAZ9</accession>
<evidence type="ECO:0000256" key="1">
    <source>
        <dbReference type="SAM" id="Phobius"/>
    </source>
</evidence>
<keyword evidence="1" id="KW-1133">Transmembrane helix</keyword>
<feature type="transmembrane region" description="Helical" evidence="1">
    <location>
        <begin position="61"/>
        <end position="82"/>
    </location>
</feature>
<keyword evidence="1" id="KW-0812">Transmembrane</keyword>
<dbReference type="EMBL" id="BAABJO010000003">
    <property type="protein sequence ID" value="GAA5113523.1"/>
    <property type="molecule type" value="Genomic_DNA"/>
</dbReference>
<organism evidence="2 3">
    <name type="scientific">Pseudonocardia adelaidensis</name>
    <dbReference type="NCBI Taxonomy" id="648754"/>
    <lineage>
        <taxon>Bacteria</taxon>
        <taxon>Bacillati</taxon>
        <taxon>Actinomycetota</taxon>
        <taxon>Actinomycetes</taxon>
        <taxon>Pseudonocardiales</taxon>
        <taxon>Pseudonocardiaceae</taxon>
        <taxon>Pseudonocardia</taxon>
    </lineage>
</organism>
<sequence length="154" mass="16405">MLVVVLFRTALFFVGAICGAVIGAKLFGLLQQDGNVVLSVLFVAASGFIIGFAVQRFRHGLLSLACALGGAGLVLSGLARTFPGALGFLRYPQTPWHALITTVCWLALAGAGWAVQRRMVRDRQAAPGQASLERMPCRRALATASRRLLTPNLL</sequence>
<keyword evidence="1" id="KW-0472">Membrane</keyword>
<dbReference type="Proteomes" id="UP001500804">
    <property type="component" value="Unassembled WGS sequence"/>
</dbReference>
<reference evidence="3" key="1">
    <citation type="journal article" date="2019" name="Int. J. Syst. Evol. Microbiol.">
        <title>The Global Catalogue of Microorganisms (GCM) 10K type strain sequencing project: providing services to taxonomists for standard genome sequencing and annotation.</title>
        <authorList>
            <consortium name="The Broad Institute Genomics Platform"/>
            <consortium name="The Broad Institute Genome Sequencing Center for Infectious Disease"/>
            <person name="Wu L."/>
            <person name="Ma J."/>
        </authorList>
    </citation>
    <scope>NUCLEOTIDE SEQUENCE [LARGE SCALE GENOMIC DNA]</scope>
    <source>
        <strain evidence="3">JCM 18302</strain>
    </source>
</reference>
<dbReference type="RefSeq" id="WP_345603492.1">
    <property type="nucleotide sequence ID" value="NZ_BAABJO010000003.1"/>
</dbReference>
<proteinExistence type="predicted"/>